<dbReference type="AlphaFoldDB" id="A0A8K0HQF8"/>
<comment type="caution">
    <text evidence="1">The sequence shown here is derived from an EMBL/GenBank/DDBJ whole genome shotgun (WGS) entry which is preliminary data.</text>
</comment>
<evidence type="ECO:0000313" key="1">
    <source>
        <dbReference type="EMBL" id="KAF3455835.1"/>
    </source>
</evidence>
<evidence type="ECO:0000313" key="2">
    <source>
        <dbReference type="Proteomes" id="UP000796880"/>
    </source>
</evidence>
<proteinExistence type="predicted"/>
<organism evidence="1 2">
    <name type="scientific">Rhamnella rubrinervis</name>
    <dbReference type="NCBI Taxonomy" id="2594499"/>
    <lineage>
        <taxon>Eukaryota</taxon>
        <taxon>Viridiplantae</taxon>
        <taxon>Streptophyta</taxon>
        <taxon>Embryophyta</taxon>
        <taxon>Tracheophyta</taxon>
        <taxon>Spermatophyta</taxon>
        <taxon>Magnoliopsida</taxon>
        <taxon>eudicotyledons</taxon>
        <taxon>Gunneridae</taxon>
        <taxon>Pentapetalae</taxon>
        <taxon>rosids</taxon>
        <taxon>fabids</taxon>
        <taxon>Rosales</taxon>
        <taxon>Rhamnaceae</taxon>
        <taxon>rhamnoid group</taxon>
        <taxon>Rhamneae</taxon>
        <taxon>Rhamnella</taxon>
    </lineage>
</organism>
<protein>
    <submittedName>
        <fullName evidence="1">Uncharacterized protein</fullName>
    </submittedName>
</protein>
<dbReference type="OrthoDB" id="1740998at2759"/>
<dbReference type="EMBL" id="VOIH02000001">
    <property type="protein sequence ID" value="KAF3455835.1"/>
    <property type="molecule type" value="Genomic_DNA"/>
</dbReference>
<name>A0A8K0HQF8_9ROSA</name>
<sequence>MIIKDSLDVIFNHLGCTSKLEYVPTLDEVILFVTVFDSLNRDWEKELEAVGRQFPFEPLKTFVICAVPVKYSEAYILRRYSNAQERIESKIRLLQYKLCSFRKSETEKDAGHEVDNWKYFQLLYF</sequence>
<keyword evidence="2" id="KW-1185">Reference proteome</keyword>
<reference evidence="1" key="1">
    <citation type="submission" date="2020-03" db="EMBL/GenBank/DDBJ databases">
        <title>A high-quality chromosome-level genome assembly of a woody plant with both climbing and erect habits, Rhamnella rubrinervis.</title>
        <authorList>
            <person name="Lu Z."/>
            <person name="Yang Y."/>
            <person name="Zhu X."/>
            <person name="Sun Y."/>
        </authorList>
    </citation>
    <scope>NUCLEOTIDE SEQUENCE</scope>
    <source>
        <strain evidence="1">BYM</strain>
        <tissue evidence="1">Leaf</tissue>
    </source>
</reference>
<accession>A0A8K0HQF8</accession>
<gene>
    <name evidence="1" type="ORF">FNV43_RR00477</name>
</gene>
<dbReference type="Proteomes" id="UP000796880">
    <property type="component" value="Unassembled WGS sequence"/>
</dbReference>